<accession>A0A195F4I1</accession>
<protein>
    <submittedName>
        <fullName evidence="1">Uncharacterized protein</fullName>
    </submittedName>
</protein>
<organism evidence="1 2">
    <name type="scientific">Trachymyrmex septentrionalis</name>
    <dbReference type="NCBI Taxonomy" id="34720"/>
    <lineage>
        <taxon>Eukaryota</taxon>
        <taxon>Metazoa</taxon>
        <taxon>Ecdysozoa</taxon>
        <taxon>Arthropoda</taxon>
        <taxon>Hexapoda</taxon>
        <taxon>Insecta</taxon>
        <taxon>Pterygota</taxon>
        <taxon>Neoptera</taxon>
        <taxon>Endopterygota</taxon>
        <taxon>Hymenoptera</taxon>
        <taxon>Apocrita</taxon>
        <taxon>Aculeata</taxon>
        <taxon>Formicoidea</taxon>
        <taxon>Formicidae</taxon>
        <taxon>Myrmicinae</taxon>
        <taxon>Trachymyrmex</taxon>
    </lineage>
</organism>
<dbReference type="EMBL" id="KQ981826">
    <property type="protein sequence ID" value="KYN35082.1"/>
    <property type="molecule type" value="Genomic_DNA"/>
</dbReference>
<evidence type="ECO:0000313" key="2">
    <source>
        <dbReference type="Proteomes" id="UP000078541"/>
    </source>
</evidence>
<reference evidence="1 2" key="1">
    <citation type="submission" date="2016-03" db="EMBL/GenBank/DDBJ databases">
        <title>Trachymyrmex septentrionalis WGS genome.</title>
        <authorList>
            <person name="Nygaard S."/>
            <person name="Hu H."/>
            <person name="Boomsma J."/>
            <person name="Zhang G."/>
        </authorList>
    </citation>
    <scope>NUCLEOTIDE SEQUENCE [LARGE SCALE GENOMIC DNA]</scope>
    <source>
        <strain evidence="1">Tsep2-gDNA-1</strain>
        <tissue evidence="1">Whole body</tissue>
    </source>
</reference>
<dbReference type="AlphaFoldDB" id="A0A195F4I1"/>
<gene>
    <name evidence="1" type="ORF">ALC56_10551</name>
</gene>
<proteinExistence type="predicted"/>
<keyword evidence="2" id="KW-1185">Reference proteome</keyword>
<dbReference type="Proteomes" id="UP000078541">
    <property type="component" value="Unassembled WGS sequence"/>
</dbReference>
<evidence type="ECO:0000313" key="1">
    <source>
        <dbReference type="EMBL" id="KYN35082.1"/>
    </source>
</evidence>
<sequence length="84" mass="9873">KLLQNRMQTAVRKTKSDYYLPVFCGFQFTGEVWNKLRHLDLVKAKTSGRSTGDIDLGWEEEFDDSKFYWNYVTPIDINKAFGLM</sequence>
<name>A0A195F4I1_9HYME</name>
<feature type="non-terminal residue" evidence="1">
    <location>
        <position position="1"/>
    </location>
</feature>